<dbReference type="Proteomes" id="UP001444071">
    <property type="component" value="Unassembled WGS sequence"/>
</dbReference>
<gene>
    <name evidence="1" type="ORF">XENORESO_020228</name>
</gene>
<dbReference type="EMBL" id="JAHRIM010057840">
    <property type="protein sequence ID" value="MEQ2270342.1"/>
    <property type="molecule type" value="Genomic_DNA"/>
</dbReference>
<organism evidence="1 2">
    <name type="scientific">Xenotaenia resolanae</name>
    <dbReference type="NCBI Taxonomy" id="208358"/>
    <lineage>
        <taxon>Eukaryota</taxon>
        <taxon>Metazoa</taxon>
        <taxon>Chordata</taxon>
        <taxon>Craniata</taxon>
        <taxon>Vertebrata</taxon>
        <taxon>Euteleostomi</taxon>
        <taxon>Actinopterygii</taxon>
        <taxon>Neopterygii</taxon>
        <taxon>Teleostei</taxon>
        <taxon>Neoteleostei</taxon>
        <taxon>Acanthomorphata</taxon>
        <taxon>Ovalentaria</taxon>
        <taxon>Atherinomorphae</taxon>
        <taxon>Cyprinodontiformes</taxon>
        <taxon>Goodeidae</taxon>
        <taxon>Xenotaenia</taxon>
    </lineage>
</organism>
<name>A0ABV0WN01_9TELE</name>
<sequence length="140" mass="15721">MSPLMPLKCLNRFSKVLLKQNFVVKIQDGSLGALLLFSAHFCDDFCHHSVVSFSRQELLNISLSLGIFFYHHSLPETAEREESRRACEALTAGSTLTLAFKPPSKCAFPGQQDGRTVSPYLKKLGPPRIFHPLLYRNLAD</sequence>
<evidence type="ECO:0000313" key="1">
    <source>
        <dbReference type="EMBL" id="MEQ2270342.1"/>
    </source>
</evidence>
<protein>
    <submittedName>
        <fullName evidence="1">Uncharacterized protein</fullName>
    </submittedName>
</protein>
<keyword evidence="2" id="KW-1185">Reference proteome</keyword>
<reference evidence="1 2" key="1">
    <citation type="submission" date="2021-06" db="EMBL/GenBank/DDBJ databases">
        <authorList>
            <person name="Palmer J.M."/>
        </authorList>
    </citation>
    <scope>NUCLEOTIDE SEQUENCE [LARGE SCALE GENOMIC DNA]</scope>
    <source>
        <strain evidence="1 2">XR_2019</strain>
        <tissue evidence="1">Muscle</tissue>
    </source>
</reference>
<accession>A0ABV0WN01</accession>
<proteinExistence type="predicted"/>
<comment type="caution">
    <text evidence="1">The sequence shown here is derived from an EMBL/GenBank/DDBJ whole genome shotgun (WGS) entry which is preliminary data.</text>
</comment>
<evidence type="ECO:0000313" key="2">
    <source>
        <dbReference type="Proteomes" id="UP001444071"/>
    </source>
</evidence>